<feature type="chain" id="PRO_5034412112" evidence="1">
    <location>
        <begin position="20"/>
        <end position="228"/>
    </location>
</feature>
<comment type="caution">
    <text evidence="2">The sequence shown here is derived from an EMBL/GenBank/DDBJ whole genome shotgun (WGS) entry which is preliminary data.</text>
</comment>
<evidence type="ECO:0000313" key="2">
    <source>
        <dbReference type="EMBL" id="KAF5578879.1"/>
    </source>
</evidence>
<name>A0A8H5KQX6_9HYPO</name>
<keyword evidence="1" id="KW-0732">Signal</keyword>
<dbReference type="Proteomes" id="UP000546213">
    <property type="component" value="Unassembled WGS sequence"/>
</dbReference>
<evidence type="ECO:0000313" key="3">
    <source>
        <dbReference type="Proteomes" id="UP000546213"/>
    </source>
</evidence>
<keyword evidence="3" id="KW-1185">Reference proteome</keyword>
<organism evidence="2 3">
    <name type="scientific">Fusarium pseudocircinatum</name>
    <dbReference type="NCBI Taxonomy" id="56676"/>
    <lineage>
        <taxon>Eukaryota</taxon>
        <taxon>Fungi</taxon>
        <taxon>Dikarya</taxon>
        <taxon>Ascomycota</taxon>
        <taxon>Pezizomycotina</taxon>
        <taxon>Sordariomycetes</taxon>
        <taxon>Hypocreomycetidae</taxon>
        <taxon>Hypocreales</taxon>
        <taxon>Nectriaceae</taxon>
        <taxon>Fusarium</taxon>
        <taxon>Fusarium fujikuroi species complex</taxon>
    </lineage>
</organism>
<feature type="signal peptide" evidence="1">
    <location>
        <begin position="1"/>
        <end position="19"/>
    </location>
</feature>
<evidence type="ECO:0000256" key="1">
    <source>
        <dbReference type="SAM" id="SignalP"/>
    </source>
</evidence>
<accession>A0A8H5KQX6</accession>
<dbReference type="OrthoDB" id="3898168at2759"/>
<proteinExistence type="predicted"/>
<protein>
    <submittedName>
        <fullName evidence="2">Uncharacterized protein</fullName>
    </submittedName>
</protein>
<reference evidence="2 3" key="1">
    <citation type="submission" date="2020-05" db="EMBL/GenBank/DDBJ databases">
        <title>Identification and distribution of gene clusters putatively required for synthesis of sphingolipid metabolism inhibitors in phylogenetically diverse species of the filamentous fungus Fusarium.</title>
        <authorList>
            <person name="Kim H.-S."/>
            <person name="Busman M."/>
            <person name="Brown D.W."/>
            <person name="Divon H."/>
            <person name="Uhlig S."/>
            <person name="Proctor R.H."/>
        </authorList>
    </citation>
    <scope>NUCLEOTIDE SEQUENCE [LARGE SCALE GENOMIC DNA]</scope>
    <source>
        <strain evidence="2 3">NRRL 36939</strain>
    </source>
</reference>
<gene>
    <name evidence="2" type="ORF">FPCIR_11385</name>
</gene>
<sequence length="228" mass="25415">MRFSSIFSLAICLLKTTKATPTAEGVSEQRLSTIELEIGKTYAPGEIQKLQLSALQNHAVNATQQGKSIQKREILHAALNAKINFYCPNLRNTQREFEWVAYWYSQSNRLQMVGTKDIDGFRNFSFDSNTGKFAGYWYHSFCLATPTKLCTYNVQAYFSGKKYTHFVMMEMVTDASSGANILAPVVTENCVDIHTNACPAAGVLYAKLASQAELMVDLRSSIDGFGRS</sequence>
<dbReference type="AlphaFoldDB" id="A0A8H5KQX6"/>
<dbReference type="EMBL" id="JAAOAS010000346">
    <property type="protein sequence ID" value="KAF5578879.1"/>
    <property type="molecule type" value="Genomic_DNA"/>
</dbReference>